<comment type="cofactor">
    <cofactor evidence="6">
        <name>Mg(2+)</name>
        <dbReference type="ChEBI" id="CHEBI:18420"/>
    </cofactor>
    <text evidence="6">Binds 1 Mg(2+) ion per monomer.</text>
</comment>
<dbReference type="SUPFAM" id="SSF51735">
    <property type="entry name" value="NAD(P)-binding Rossmann-fold domains"/>
    <property type="match status" value="1"/>
</dbReference>
<comment type="caution">
    <text evidence="8">The sequence shown here is derived from an EMBL/GenBank/DDBJ whole genome shotgun (WGS) entry which is preliminary data.</text>
</comment>
<dbReference type="CDD" id="cd05254">
    <property type="entry name" value="dTDP_HR_like_SDR_e"/>
    <property type="match status" value="1"/>
</dbReference>
<comment type="similarity">
    <text evidence="2 6">Belongs to the dTDP-4-dehydrorhamnose reductase family.</text>
</comment>
<dbReference type="Pfam" id="PF04321">
    <property type="entry name" value="RmlD_sub_bind"/>
    <property type="match status" value="1"/>
</dbReference>
<organism evidence="8 9">
    <name type="scientific">Janthinobacterium violaceinigrum</name>
    <dbReference type="NCBI Taxonomy" id="2654252"/>
    <lineage>
        <taxon>Bacteria</taxon>
        <taxon>Pseudomonadati</taxon>
        <taxon>Pseudomonadota</taxon>
        <taxon>Betaproteobacteria</taxon>
        <taxon>Burkholderiales</taxon>
        <taxon>Oxalobacteraceae</taxon>
        <taxon>Janthinobacterium</taxon>
    </lineage>
</organism>
<dbReference type="InterPro" id="IPR036291">
    <property type="entry name" value="NAD(P)-bd_dom_sf"/>
</dbReference>
<gene>
    <name evidence="8" type="primary">rfbD</name>
    <name evidence="8" type="ORF">GCN75_08105</name>
</gene>
<dbReference type="GO" id="GO:0005829">
    <property type="term" value="C:cytosol"/>
    <property type="evidence" value="ECO:0007669"/>
    <property type="project" value="TreeGrafter"/>
</dbReference>
<keyword evidence="6 8" id="KW-0560">Oxidoreductase</keyword>
<dbReference type="UniPathway" id="UPA00124"/>
<evidence type="ECO:0000256" key="4">
    <source>
        <dbReference type="ARBA" id="ARBA00017099"/>
    </source>
</evidence>
<evidence type="ECO:0000256" key="3">
    <source>
        <dbReference type="ARBA" id="ARBA00012929"/>
    </source>
</evidence>
<feature type="domain" description="RmlD-like substrate binding" evidence="7">
    <location>
        <begin position="3"/>
        <end position="288"/>
    </location>
</feature>
<protein>
    <recommendedName>
        <fullName evidence="4 6">dTDP-4-dehydrorhamnose reductase</fullName>
        <ecNumber evidence="3 6">1.1.1.133</ecNumber>
    </recommendedName>
</protein>
<dbReference type="GO" id="GO:0019305">
    <property type="term" value="P:dTDP-rhamnose biosynthetic process"/>
    <property type="evidence" value="ECO:0007669"/>
    <property type="project" value="UniProtKB-UniPathway"/>
</dbReference>
<comment type="function">
    <text evidence="6">Catalyzes the reduction of dTDP-6-deoxy-L-lyxo-4-hexulose to yield dTDP-L-rhamnose.</text>
</comment>
<reference evidence="8 9" key="1">
    <citation type="submission" date="2019-10" db="EMBL/GenBank/DDBJ databases">
        <title>Three novel species isolated from a subtropical stream in China.</title>
        <authorList>
            <person name="Lu H."/>
        </authorList>
    </citation>
    <scope>NUCLEOTIDE SEQUENCE [LARGE SCALE GENOMIC DNA]</scope>
    <source>
        <strain evidence="8 9">FT13W</strain>
    </source>
</reference>
<evidence type="ECO:0000313" key="9">
    <source>
        <dbReference type="Proteomes" id="UP000468717"/>
    </source>
</evidence>
<dbReference type="PANTHER" id="PTHR10491">
    <property type="entry name" value="DTDP-4-DEHYDRORHAMNOSE REDUCTASE"/>
    <property type="match status" value="1"/>
</dbReference>
<dbReference type="EMBL" id="WFLI01000007">
    <property type="protein sequence ID" value="KAB8065332.1"/>
    <property type="molecule type" value="Genomic_DNA"/>
</dbReference>
<dbReference type="InterPro" id="IPR005913">
    <property type="entry name" value="dTDP_dehydrorham_reduct"/>
</dbReference>
<dbReference type="InterPro" id="IPR029903">
    <property type="entry name" value="RmlD-like-bd"/>
</dbReference>
<evidence type="ECO:0000256" key="6">
    <source>
        <dbReference type="RuleBase" id="RU364082"/>
    </source>
</evidence>
<comment type="pathway">
    <text evidence="1 6">Carbohydrate biosynthesis; dTDP-L-rhamnose biosynthesis.</text>
</comment>
<name>A0A6I1I381_9BURK</name>
<dbReference type="EC" id="1.1.1.133" evidence="3 6"/>
<evidence type="ECO:0000256" key="2">
    <source>
        <dbReference type="ARBA" id="ARBA00010944"/>
    </source>
</evidence>
<comment type="catalytic activity">
    <reaction evidence="5 6">
        <text>dTDP-beta-L-rhamnose + NADP(+) = dTDP-4-dehydro-beta-L-rhamnose + NADPH + H(+)</text>
        <dbReference type="Rhea" id="RHEA:21796"/>
        <dbReference type="ChEBI" id="CHEBI:15378"/>
        <dbReference type="ChEBI" id="CHEBI:57510"/>
        <dbReference type="ChEBI" id="CHEBI:57783"/>
        <dbReference type="ChEBI" id="CHEBI:58349"/>
        <dbReference type="ChEBI" id="CHEBI:62830"/>
        <dbReference type="EC" id="1.1.1.133"/>
    </reaction>
</comment>
<dbReference type="RefSeq" id="WP_152282106.1">
    <property type="nucleotide sequence ID" value="NZ_WFLI01000007.1"/>
</dbReference>
<dbReference type="Proteomes" id="UP000468717">
    <property type="component" value="Unassembled WGS sequence"/>
</dbReference>
<evidence type="ECO:0000256" key="1">
    <source>
        <dbReference type="ARBA" id="ARBA00004781"/>
    </source>
</evidence>
<keyword evidence="9" id="KW-1185">Reference proteome</keyword>
<evidence type="ECO:0000259" key="7">
    <source>
        <dbReference type="Pfam" id="PF04321"/>
    </source>
</evidence>
<keyword evidence="6" id="KW-0521">NADP</keyword>
<proteinExistence type="inferred from homology"/>
<evidence type="ECO:0000313" key="8">
    <source>
        <dbReference type="EMBL" id="KAB8065332.1"/>
    </source>
</evidence>
<dbReference type="Gene3D" id="3.90.25.10">
    <property type="entry name" value="UDP-galactose 4-epimerase, domain 1"/>
    <property type="match status" value="1"/>
</dbReference>
<dbReference type="NCBIfam" id="TIGR01214">
    <property type="entry name" value="rmlD"/>
    <property type="match status" value="1"/>
</dbReference>
<dbReference type="GO" id="GO:0008831">
    <property type="term" value="F:dTDP-4-dehydrorhamnose reductase activity"/>
    <property type="evidence" value="ECO:0007669"/>
    <property type="project" value="UniProtKB-EC"/>
</dbReference>
<dbReference type="Gene3D" id="3.40.50.720">
    <property type="entry name" value="NAD(P)-binding Rossmann-like Domain"/>
    <property type="match status" value="1"/>
</dbReference>
<accession>A0A6I1I381</accession>
<evidence type="ECO:0000256" key="5">
    <source>
        <dbReference type="ARBA" id="ARBA00048200"/>
    </source>
</evidence>
<sequence length="290" mass="32117">MSRILITGKTGQVGYELERSLQGLGEIIAVDRSQMDLADLDQVRDVIRRVKPTLIVNPAAYTAVDKAESEPDLALRINGEAPAVMAEEAKKLGAAMIHYSTDYVFDGTKEGPYFETDPTCPVNMYGSSKLAGEQAIQAAGIPHLILRTSWVYSTHGKNFLLTMLRLAQEREELSIVSDQFGAPTWSRTIADTTAHIVAQSLATTDRAAWWNERSGLYHLTAQGRTSWFGFTEAIMDHASVHKKPKLKAILAKDYPVPARRPNNSVLSSQRLQQTFCGLPQWQAALKLCQE</sequence>
<dbReference type="PANTHER" id="PTHR10491:SF4">
    <property type="entry name" value="METHIONINE ADENOSYLTRANSFERASE 2 SUBUNIT BETA"/>
    <property type="match status" value="1"/>
</dbReference>
<dbReference type="AlphaFoldDB" id="A0A6I1I381"/>